<dbReference type="InterPro" id="IPR008160">
    <property type="entry name" value="Collagen"/>
</dbReference>
<evidence type="ECO:0008006" key="3">
    <source>
        <dbReference type="Google" id="ProtNLM"/>
    </source>
</evidence>
<evidence type="ECO:0000256" key="1">
    <source>
        <dbReference type="SAM" id="MobiDB-lite"/>
    </source>
</evidence>
<organism evidence="2">
    <name type="scientific">human gut metagenome</name>
    <dbReference type="NCBI Taxonomy" id="408170"/>
    <lineage>
        <taxon>unclassified sequences</taxon>
        <taxon>metagenomes</taxon>
        <taxon>organismal metagenomes</taxon>
    </lineage>
</organism>
<feature type="region of interest" description="Disordered" evidence="1">
    <location>
        <begin position="118"/>
        <end position="164"/>
    </location>
</feature>
<name>K1TXS3_9ZZZZ</name>
<proteinExistence type="predicted"/>
<feature type="region of interest" description="Disordered" evidence="1">
    <location>
        <begin position="56"/>
        <end position="92"/>
    </location>
</feature>
<dbReference type="EMBL" id="AJWY01002604">
    <property type="protein sequence ID" value="EKC77897.1"/>
    <property type="molecule type" value="Genomic_DNA"/>
</dbReference>
<dbReference type="Gene3D" id="1.20.5.320">
    <property type="entry name" value="6-Phosphogluconate Dehydrogenase, domain 3"/>
    <property type="match status" value="2"/>
</dbReference>
<feature type="non-terminal residue" evidence="2">
    <location>
        <position position="197"/>
    </location>
</feature>
<dbReference type="Pfam" id="PF01391">
    <property type="entry name" value="Collagen"/>
    <property type="match status" value="1"/>
</dbReference>
<comment type="caution">
    <text evidence="2">The sequence shown here is derived from an EMBL/GenBank/DDBJ whole genome shotgun (WGS) entry which is preliminary data.</text>
</comment>
<dbReference type="GO" id="GO:0031012">
    <property type="term" value="C:extracellular matrix"/>
    <property type="evidence" value="ECO:0007669"/>
    <property type="project" value="TreeGrafter"/>
</dbReference>
<evidence type="ECO:0000313" key="2">
    <source>
        <dbReference type="EMBL" id="EKC77897.1"/>
    </source>
</evidence>
<dbReference type="AlphaFoldDB" id="K1TXS3"/>
<dbReference type="PANTHER" id="PTHR24023">
    <property type="entry name" value="COLLAGEN ALPHA"/>
    <property type="match status" value="1"/>
</dbReference>
<accession>K1TXS3</accession>
<dbReference type="PANTHER" id="PTHR24023:SF1082">
    <property type="entry name" value="COLLAGEN TRIPLE HELIX REPEAT"/>
    <property type="match status" value="1"/>
</dbReference>
<sequence length="197" mass="19452">TTANLGKVVGSDGINGVNGTNGKDGISISSAEINSEGELVLSFSNGQRANVGAVVGAKGDKGDKGEQGLQGAQGEKGEKGENGLNGSDGIGVKKSEINSAGELVITYTNDLTENLGPVVGAKGDKGEKGDQGVQGEKGEKGERGVQGEKGDAGLGGADGKDGKDGTSINNIEISNDGNLLITLTNGTSLNLGNIKGA</sequence>
<feature type="non-terminal residue" evidence="2">
    <location>
        <position position="1"/>
    </location>
</feature>
<reference evidence="2" key="1">
    <citation type="journal article" date="2013" name="Environ. Microbiol.">
        <title>Microbiota from the distal guts of lean and obese adolescents exhibit partial functional redundancy besides clear differences in community structure.</title>
        <authorList>
            <person name="Ferrer M."/>
            <person name="Ruiz A."/>
            <person name="Lanza F."/>
            <person name="Haange S.B."/>
            <person name="Oberbach A."/>
            <person name="Till H."/>
            <person name="Bargiela R."/>
            <person name="Campoy C."/>
            <person name="Segura M.T."/>
            <person name="Richter M."/>
            <person name="von Bergen M."/>
            <person name="Seifert J."/>
            <person name="Suarez A."/>
        </authorList>
    </citation>
    <scope>NUCLEOTIDE SEQUENCE</scope>
</reference>
<feature type="compositionally biased region" description="Basic and acidic residues" evidence="1">
    <location>
        <begin position="122"/>
        <end position="151"/>
    </location>
</feature>
<dbReference type="InterPro" id="IPR050149">
    <property type="entry name" value="Collagen_superfamily"/>
</dbReference>
<protein>
    <recommendedName>
        <fullName evidence="3">Collagen-like protein</fullName>
    </recommendedName>
</protein>
<dbReference type="GO" id="GO:0005615">
    <property type="term" value="C:extracellular space"/>
    <property type="evidence" value="ECO:0007669"/>
    <property type="project" value="TreeGrafter"/>
</dbReference>
<gene>
    <name evidence="2" type="ORF">LEA_03929</name>
</gene>